<dbReference type="InterPro" id="IPR029056">
    <property type="entry name" value="Ribokinase-like"/>
</dbReference>
<gene>
    <name evidence="4" type="ORF">S01H1_66287</name>
</gene>
<name>X0WFG8_9ZZZZ</name>
<dbReference type="GO" id="GO:0016301">
    <property type="term" value="F:kinase activity"/>
    <property type="evidence" value="ECO:0007669"/>
    <property type="project" value="UniProtKB-KW"/>
</dbReference>
<dbReference type="SUPFAM" id="SSF53613">
    <property type="entry name" value="Ribokinase-like"/>
    <property type="match status" value="1"/>
</dbReference>
<dbReference type="EMBL" id="BARS01043822">
    <property type="protein sequence ID" value="GAG29709.1"/>
    <property type="molecule type" value="Genomic_DNA"/>
</dbReference>
<evidence type="ECO:0000259" key="3">
    <source>
        <dbReference type="Pfam" id="PF00294"/>
    </source>
</evidence>
<accession>X0WFG8</accession>
<evidence type="ECO:0000256" key="2">
    <source>
        <dbReference type="ARBA" id="ARBA00022777"/>
    </source>
</evidence>
<comment type="caution">
    <text evidence="4">The sequence shown here is derived from an EMBL/GenBank/DDBJ whole genome shotgun (WGS) entry which is preliminary data.</text>
</comment>
<feature type="domain" description="Carbohydrate kinase PfkB" evidence="3">
    <location>
        <begin position="30"/>
        <end position="185"/>
    </location>
</feature>
<proteinExistence type="predicted"/>
<protein>
    <recommendedName>
        <fullName evidence="3">Carbohydrate kinase PfkB domain-containing protein</fullName>
    </recommendedName>
</protein>
<keyword evidence="1" id="KW-0808">Transferase</keyword>
<sequence length="191" mass="20877">MYRGGNDDLLDTDPDWDKILDCRWVFLTDLAGTSNDLLFEVARRVKEKEVKLAYVPGQKELALGKEKLKPILEAAEILVLNSHEAEMILGRGMRTKEMLTEFKKLGVGIPVITSGPEGSDAYDGKEFYHQEITPKVEVIDRTGAGDAFSSTFTAGIILGKTVPESLLFAAKNSSSVVTKIGGTDGLLRTIT</sequence>
<keyword evidence="2" id="KW-0418">Kinase</keyword>
<dbReference type="PANTHER" id="PTHR10584">
    <property type="entry name" value="SUGAR KINASE"/>
    <property type="match status" value="1"/>
</dbReference>
<dbReference type="AlphaFoldDB" id="X0WFG8"/>
<dbReference type="InterPro" id="IPR011611">
    <property type="entry name" value="PfkB_dom"/>
</dbReference>
<organism evidence="4">
    <name type="scientific">marine sediment metagenome</name>
    <dbReference type="NCBI Taxonomy" id="412755"/>
    <lineage>
        <taxon>unclassified sequences</taxon>
        <taxon>metagenomes</taxon>
        <taxon>ecological metagenomes</taxon>
    </lineage>
</organism>
<dbReference type="Gene3D" id="3.40.1190.20">
    <property type="match status" value="1"/>
</dbReference>
<dbReference type="Pfam" id="PF00294">
    <property type="entry name" value="PfkB"/>
    <property type="match status" value="1"/>
</dbReference>
<evidence type="ECO:0000256" key="1">
    <source>
        <dbReference type="ARBA" id="ARBA00022679"/>
    </source>
</evidence>
<dbReference type="PANTHER" id="PTHR10584:SF166">
    <property type="entry name" value="RIBOKINASE"/>
    <property type="match status" value="1"/>
</dbReference>
<evidence type="ECO:0000313" key="4">
    <source>
        <dbReference type="EMBL" id="GAG29709.1"/>
    </source>
</evidence>
<reference evidence="4" key="1">
    <citation type="journal article" date="2014" name="Front. Microbiol.">
        <title>High frequency of phylogenetically diverse reductive dehalogenase-homologous genes in deep subseafloor sedimentary metagenomes.</title>
        <authorList>
            <person name="Kawai M."/>
            <person name="Futagami T."/>
            <person name="Toyoda A."/>
            <person name="Takaki Y."/>
            <person name="Nishi S."/>
            <person name="Hori S."/>
            <person name="Arai W."/>
            <person name="Tsubouchi T."/>
            <person name="Morono Y."/>
            <person name="Uchiyama I."/>
            <person name="Ito T."/>
            <person name="Fujiyama A."/>
            <person name="Inagaki F."/>
            <person name="Takami H."/>
        </authorList>
    </citation>
    <scope>NUCLEOTIDE SEQUENCE</scope>
    <source>
        <strain evidence="4">Expedition CK06-06</strain>
    </source>
</reference>